<geneLocation type="plasmid" evidence="4">
    <name>pFRL6</name>
</geneLocation>
<dbReference type="InterPro" id="IPR036157">
    <property type="entry name" value="dUTPase-like_sf"/>
</dbReference>
<evidence type="ECO:0000313" key="4">
    <source>
        <dbReference type="EMBL" id="AHE40168.1"/>
    </source>
</evidence>
<reference evidence="4" key="1">
    <citation type="submission" date="2013-09" db="EMBL/GenBank/DDBJ databases">
        <title>Complete nucleotide sequence of Streptomyces linear plasmid pFRL6.</title>
        <authorList>
            <person name="Chen Z."/>
            <person name="Fang P."/>
            <person name="Qin Z."/>
        </authorList>
    </citation>
    <scope>NUCLEOTIDE SEQUENCE</scope>
    <source>
        <plasmid evidence="4">pFRL6</plasmid>
    </source>
</reference>
<feature type="region of interest" description="Disordered" evidence="3">
    <location>
        <begin position="154"/>
        <end position="178"/>
    </location>
</feature>
<dbReference type="SUPFAM" id="SSF51283">
    <property type="entry name" value="dUTPase-like"/>
    <property type="match status" value="1"/>
</dbReference>
<evidence type="ECO:0000256" key="2">
    <source>
        <dbReference type="ARBA" id="ARBA00023080"/>
    </source>
</evidence>
<evidence type="ECO:0000256" key="1">
    <source>
        <dbReference type="ARBA" id="ARBA00022801"/>
    </source>
</evidence>
<dbReference type="PANTHER" id="PTHR42680">
    <property type="entry name" value="DCTP DEAMINASE"/>
    <property type="match status" value="1"/>
</dbReference>
<evidence type="ECO:0000256" key="3">
    <source>
        <dbReference type="SAM" id="MobiDB-lite"/>
    </source>
</evidence>
<dbReference type="Pfam" id="PF22769">
    <property type="entry name" value="DCD"/>
    <property type="match status" value="1"/>
</dbReference>
<dbReference type="RefSeq" id="WP_024127432.1">
    <property type="nucleotide sequence ID" value="NC_023286.1"/>
</dbReference>
<accession>V9Z7S0</accession>
<dbReference type="InterPro" id="IPR033704">
    <property type="entry name" value="dUTPase_trimeric"/>
</dbReference>
<proteinExistence type="predicted"/>
<keyword evidence="4" id="KW-0614">Plasmid</keyword>
<dbReference type="AlphaFoldDB" id="V9Z7S0"/>
<feature type="compositionally biased region" description="Basic and acidic residues" evidence="3">
    <location>
        <begin position="169"/>
        <end position="178"/>
    </location>
</feature>
<protein>
    <submittedName>
        <fullName evidence="4">Deoxycytidine triphosphate deaminase</fullName>
    </submittedName>
</protein>
<dbReference type="GO" id="GO:0006229">
    <property type="term" value="P:dUTP biosynthetic process"/>
    <property type="evidence" value="ECO:0007669"/>
    <property type="project" value="InterPro"/>
</dbReference>
<gene>
    <name evidence="4" type="ORF">pFRL6_81</name>
</gene>
<sequence>MILTGPEIHRERDEGRLTLDPFDKEHLSTNSYDLTLGPHLLHYTGAVLDTRRPNPYQVAEIPAGGFVLQPDRIYLGSSVETVGSTHYVPLIHSRSGAARLGLYVHCTADLIDIGSLGQVTFQLRAVQPVRVYAGDLLGQVTFWHTQGEITLYDGKYQGSHGPQPSQIHQDTDVPEVVR</sequence>
<organism evidence="4">
    <name type="scientific">Streptomyces sp. F12</name>
    <dbReference type="NCBI Taxonomy" id="1436084"/>
    <lineage>
        <taxon>Bacteria</taxon>
        <taxon>Bacillati</taxon>
        <taxon>Actinomycetota</taxon>
        <taxon>Actinomycetes</taxon>
        <taxon>Kitasatosporales</taxon>
        <taxon>Streptomycetaceae</taxon>
        <taxon>Streptomyces</taxon>
    </lineage>
</organism>
<dbReference type="CDD" id="cd07557">
    <property type="entry name" value="trimeric_dUTPase"/>
    <property type="match status" value="1"/>
</dbReference>
<dbReference type="PANTHER" id="PTHR42680:SF3">
    <property type="entry name" value="DCTP DEAMINASE"/>
    <property type="match status" value="1"/>
</dbReference>
<dbReference type="InterPro" id="IPR011962">
    <property type="entry name" value="dCTP_deaminase"/>
</dbReference>
<dbReference type="GO" id="GO:0008829">
    <property type="term" value="F:dCTP deaminase activity"/>
    <property type="evidence" value="ECO:0007669"/>
    <property type="project" value="InterPro"/>
</dbReference>
<dbReference type="Gene3D" id="2.70.40.10">
    <property type="match status" value="1"/>
</dbReference>
<keyword evidence="1" id="KW-0378">Hydrolase</keyword>
<dbReference type="EMBL" id="KF602051">
    <property type="protein sequence ID" value="AHE40168.1"/>
    <property type="molecule type" value="Genomic_DNA"/>
</dbReference>
<keyword evidence="2" id="KW-0546">Nucleotide metabolism</keyword>
<dbReference type="GO" id="GO:0015949">
    <property type="term" value="P:nucleobase-containing small molecule interconversion"/>
    <property type="evidence" value="ECO:0007669"/>
    <property type="project" value="TreeGrafter"/>
</dbReference>
<name>V9Z7S0_9ACTN</name>